<organism evidence="1 2">
    <name type="scientific">Variovorax ureilyticus</name>
    <dbReference type="NCBI Taxonomy" id="1836198"/>
    <lineage>
        <taxon>Bacteria</taxon>
        <taxon>Pseudomonadati</taxon>
        <taxon>Pseudomonadota</taxon>
        <taxon>Betaproteobacteria</taxon>
        <taxon>Burkholderiales</taxon>
        <taxon>Comamonadaceae</taxon>
        <taxon>Variovorax</taxon>
    </lineage>
</organism>
<accession>A0ABU8VDJ3</accession>
<name>A0ABU8VDJ3_9BURK</name>
<dbReference type="Gene3D" id="3.40.50.2000">
    <property type="entry name" value="Glycogen Phosphorylase B"/>
    <property type="match status" value="1"/>
</dbReference>
<keyword evidence="2" id="KW-1185">Reference proteome</keyword>
<dbReference type="Proteomes" id="UP001365846">
    <property type="component" value="Unassembled WGS sequence"/>
</dbReference>
<dbReference type="RefSeq" id="WP_340357008.1">
    <property type="nucleotide sequence ID" value="NZ_JBBKZU010000004.1"/>
</dbReference>
<reference evidence="1 2" key="1">
    <citation type="submission" date="2024-03" db="EMBL/GenBank/DDBJ databases">
        <title>Novel species of the genus Variovorax.</title>
        <authorList>
            <person name="Liu Q."/>
            <person name="Xin Y.-H."/>
        </authorList>
    </citation>
    <scope>NUCLEOTIDE SEQUENCE [LARGE SCALE GENOMIC DNA]</scope>
    <source>
        <strain evidence="1 2">KACC 18899</strain>
    </source>
</reference>
<evidence type="ECO:0000313" key="2">
    <source>
        <dbReference type="Proteomes" id="UP001365846"/>
    </source>
</evidence>
<proteinExistence type="predicted"/>
<comment type="caution">
    <text evidence="1">The sequence shown here is derived from an EMBL/GenBank/DDBJ whole genome shotgun (WGS) entry which is preliminary data.</text>
</comment>
<sequence length="392" mass="44471">MARIAYVDHSYHHTTRSTNFLRDMLRRRGHEVQDFWDEGWRGGRPVNWAEVQHHDVVVMFQSYCAPGRAAFRQVHPNVVYIPMLDQFGIWQGPTVNQAEFWSPFQGSKVLNFSSALHCLTTGFGIASHWARFYQPVEPVVAPASEGLRGFFWLRRQDQINWALLRQLIEGSRFDGFHLHLAGDPGAPEPQLPSDADFARHNITVSTWFENRRELTALVERANVYFAPRMEEGIGQSFLEAMARGKCVVAPNQGTMNEYILSGVNGLLYEHHAPRPLDFSNVERLGACARDSVIEGHARWMAAEEGIVDFILKPSEKLYVGKYQHTFPALTTDGSGSPNEVRASEVLPAAAAVPLGTTLRALANRYAMFRVTRPIWHPLLRLARQVRRSLNRT</sequence>
<dbReference type="Pfam" id="PF13692">
    <property type="entry name" value="Glyco_trans_1_4"/>
    <property type="match status" value="1"/>
</dbReference>
<evidence type="ECO:0000313" key="1">
    <source>
        <dbReference type="EMBL" id="MEJ8811737.1"/>
    </source>
</evidence>
<dbReference type="EMBL" id="JBBKZU010000004">
    <property type="protein sequence ID" value="MEJ8811737.1"/>
    <property type="molecule type" value="Genomic_DNA"/>
</dbReference>
<dbReference type="SUPFAM" id="SSF53756">
    <property type="entry name" value="UDP-Glycosyltransferase/glycogen phosphorylase"/>
    <property type="match status" value="1"/>
</dbReference>
<protein>
    <submittedName>
        <fullName evidence="1">Glycosyltransferase family 4 protein</fullName>
    </submittedName>
</protein>
<gene>
    <name evidence="1" type="ORF">WKW77_11720</name>
</gene>